<evidence type="ECO:0000256" key="1">
    <source>
        <dbReference type="ARBA" id="ARBA00004123"/>
    </source>
</evidence>
<dbReference type="EMBL" id="CAJOBZ010000031">
    <property type="protein sequence ID" value="CAF4889407.1"/>
    <property type="molecule type" value="Genomic_DNA"/>
</dbReference>
<evidence type="ECO:0000259" key="2">
    <source>
        <dbReference type="Pfam" id="PF05225"/>
    </source>
</evidence>
<feature type="domain" description="HTH psq-type" evidence="2">
    <location>
        <begin position="28"/>
        <end position="66"/>
    </location>
</feature>
<dbReference type="GO" id="GO:0003677">
    <property type="term" value="F:DNA binding"/>
    <property type="evidence" value="ECO:0007669"/>
    <property type="project" value="InterPro"/>
</dbReference>
<dbReference type="GO" id="GO:0005634">
    <property type="term" value="C:nucleus"/>
    <property type="evidence" value="ECO:0007669"/>
    <property type="project" value="UniProtKB-SubCell"/>
</dbReference>
<sequence length="183" mass="21040">MGRLKPRIKIRKPRRKLGARPYRNHTTEMLELAVESVANKKVTSRDAEKKFGIPRRTIINKVKSFHIKAVGSPTRLTQTEEDRLINLLIASADFGSPLTKLNLRIIVHNYLNKNGRDDIFNGKLPGDKWVTSFLSRHSEKLTIRATQAPILSHERPVIHIPEPATQEEELQTVAKFLQHFYSF</sequence>
<dbReference type="AlphaFoldDB" id="A0A821UGS2"/>
<reference evidence="3" key="1">
    <citation type="submission" date="2021-02" db="EMBL/GenBank/DDBJ databases">
        <authorList>
            <person name="Steward A R."/>
        </authorList>
    </citation>
    <scope>NUCLEOTIDE SEQUENCE</scope>
</reference>
<dbReference type="Proteomes" id="UP000663880">
    <property type="component" value="Unassembled WGS sequence"/>
</dbReference>
<dbReference type="Pfam" id="PF05225">
    <property type="entry name" value="HTH_psq"/>
    <property type="match status" value="1"/>
</dbReference>
<dbReference type="Gene3D" id="1.10.10.60">
    <property type="entry name" value="Homeodomain-like"/>
    <property type="match status" value="1"/>
</dbReference>
<name>A0A821UGS2_9NEOP</name>
<comment type="caution">
    <text evidence="3">The sequence shown here is derived from an EMBL/GenBank/DDBJ whole genome shotgun (WGS) entry which is preliminary data.</text>
</comment>
<accession>A0A821UGS2</accession>
<evidence type="ECO:0000313" key="4">
    <source>
        <dbReference type="Proteomes" id="UP000663880"/>
    </source>
</evidence>
<dbReference type="OrthoDB" id="10072016at2759"/>
<gene>
    <name evidence="3" type="ORF">PMACD_LOCUS10319</name>
</gene>
<keyword evidence="4" id="KW-1185">Reference proteome</keyword>
<dbReference type="InterPro" id="IPR007889">
    <property type="entry name" value="HTH_Psq"/>
</dbReference>
<dbReference type="SUPFAM" id="SSF46689">
    <property type="entry name" value="Homeodomain-like"/>
    <property type="match status" value="1"/>
</dbReference>
<organism evidence="3 4">
    <name type="scientific">Pieris macdunnoughi</name>
    <dbReference type="NCBI Taxonomy" id="345717"/>
    <lineage>
        <taxon>Eukaryota</taxon>
        <taxon>Metazoa</taxon>
        <taxon>Ecdysozoa</taxon>
        <taxon>Arthropoda</taxon>
        <taxon>Hexapoda</taxon>
        <taxon>Insecta</taxon>
        <taxon>Pterygota</taxon>
        <taxon>Neoptera</taxon>
        <taxon>Endopterygota</taxon>
        <taxon>Lepidoptera</taxon>
        <taxon>Glossata</taxon>
        <taxon>Ditrysia</taxon>
        <taxon>Papilionoidea</taxon>
        <taxon>Pieridae</taxon>
        <taxon>Pierinae</taxon>
        <taxon>Pieris</taxon>
    </lineage>
</organism>
<proteinExistence type="predicted"/>
<comment type="subcellular location">
    <subcellularLocation>
        <location evidence="1">Nucleus</location>
    </subcellularLocation>
</comment>
<protein>
    <recommendedName>
        <fullName evidence="2">HTH psq-type domain-containing protein</fullName>
    </recommendedName>
</protein>
<evidence type="ECO:0000313" key="3">
    <source>
        <dbReference type="EMBL" id="CAF4889407.1"/>
    </source>
</evidence>
<dbReference type="InterPro" id="IPR009057">
    <property type="entry name" value="Homeodomain-like_sf"/>
</dbReference>